<comment type="caution">
    <text evidence="2">The sequence shown here is derived from an EMBL/GenBank/DDBJ whole genome shotgun (WGS) entry which is preliminary data.</text>
</comment>
<feature type="compositionally biased region" description="Low complexity" evidence="1">
    <location>
        <begin position="64"/>
        <end position="75"/>
    </location>
</feature>
<evidence type="ECO:0000256" key="1">
    <source>
        <dbReference type="SAM" id="MobiDB-lite"/>
    </source>
</evidence>
<proteinExistence type="predicted"/>
<sequence length="230" mass="24871">MADDRISFQQGALAVFDQDASGAMGAMSRFIPFRFNPEELSRQLTIEQAQQQGPQPGGGGGASDGNAADQGADADSGSLKEAFSVLLRFDLAYREERSTGMPVDYGILPEVSALEDLLHPVESATDQPSDGSEPTRARGRRPLVLFVWGERRVVPVKIVGMAINETSFNGQLYPTRAEIEVSFETLGEAAARDNTRVASSLKFTADNRRKMARIYLDTTASQGANINLPT</sequence>
<evidence type="ECO:0000313" key="2">
    <source>
        <dbReference type="EMBL" id="MDK3073545.1"/>
    </source>
</evidence>
<gene>
    <name evidence="2" type="ORF">QO034_10515</name>
</gene>
<organism evidence="2 3">
    <name type="scientific">Sedimentitalea xiamensis</name>
    <dbReference type="NCBI Taxonomy" id="3050037"/>
    <lineage>
        <taxon>Bacteria</taxon>
        <taxon>Pseudomonadati</taxon>
        <taxon>Pseudomonadota</taxon>
        <taxon>Alphaproteobacteria</taxon>
        <taxon>Rhodobacterales</taxon>
        <taxon>Paracoccaceae</taxon>
        <taxon>Sedimentitalea</taxon>
    </lineage>
</organism>
<keyword evidence="3" id="KW-1185">Reference proteome</keyword>
<feature type="region of interest" description="Disordered" evidence="1">
    <location>
        <begin position="48"/>
        <end position="75"/>
    </location>
</feature>
<name>A0ABT7FEQ9_9RHOB</name>
<accession>A0ABT7FEQ9</accession>
<protein>
    <submittedName>
        <fullName evidence="2">Uncharacterized protein</fullName>
    </submittedName>
</protein>
<evidence type="ECO:0000313" key="3">
    <source>
        <dbReference type="Proteomes" id="UP001227126"/>
    </source>
</evidence>
<dbReference type="Proteomes" id="UP001227126">
    <property type="component" value="Unassembled WGS sequence"/>
</dbReference>
<dbReference type="EMBL" id="JASNJE010000010">
    <property type="protein sequence ID" value="MDK3073545.1"/>
    <property type="molecule type" value="Genomic_DNA"/>
</dbReference>
<reference evidence="2 3" key="1">
    <citation type="submission" date="2023-05" db="EMBL/GenBank/DDBJ databases">
        <title>Sedimentitalea sp. nov. JM2-8.</title>
        <authorList>
            <person name="Huang J."/>
        </authorList>
    </citation>
    <scope>NUCLEOTIDE SEQUENCE [LARGE SCALE GENOMIC DNA]</scope>
    <source>
        <strain evidence="2 3">JM2-8</strain>
    </source>
</reference>
<dbReference type="RefSeq" id="WP_284485486.1">
    <property type="nucleotide sequence ID" value="NZ_JASNJE010000010.1"/>
</dbReference>